<gene>
    <name evidence="7" type="ORF">C7B46_13670</name>
</gene>
<dbReference type="PANTHER" id="PTHR42770:SF11">
    <property type="entry name" value="INNER MEMBRANE TRANSPORT PROTEIN YBAT"/>
    <property type="match status" value="1"/>
</dbReference>
<keyword evidence="2" id="KW-1003">Cell membrane</keyword>
<feature type="transmembrane region" description="Helical" evidence="6">
    <location>
        <begin position="336"/>
        <end position="360"/>
    </location>
</feature>
<evidence type="ECO:0000313" key="8">
    <source>
        <dbReference type="Proteomes" id="UP000242972"/>
    </source>
</evidence>
<dbReference type="PIRSF" id="PIRSF006060">
    <property type="entry name" value="AA_transporter"/>
    <property type="match status" value="1"/>
</dbReference>
<feature type="transmembrane region" description="Helical" evidence="6">
    <location>
        <begin position="157"/>
        <end position="180"/>
    </location>
</feature>
<feature type="transmembrane region" description="Helical" evidence="6">
    <location>
        <begin position="401"/>
        <end position="421"/>
    </location>
</feature>
<sequence>MDQLHDHSVLQPDHPLGLIDIASVTIAGMGPAFSFYFGFAVVAAAAGVGAPLVVAVAAVAFLLLGNTLSVFSGIKPSSGHFVTYLGMSFGGVTAVITSILYVLGYILMGAGVMAVGGGWVEQSLQQYAHITIPWPIFAVIIVGGSAIIMVRGVKISAVWASVSMVVEVAILLGVATAALVETHIPLKWSPLSPAHITRGWAGLGLAFPLASYFFIGFENSAALAEETTNPRKNVPRAIMTSIVIMAFIYLYTAFGTITGFHDNIHNLAQASIPFITVADRILGPFSILAALAGLSSTLGVILSGGSNVARVFFNSCREGLFFSKLGTTGPRGTPQAAIITVNVIQLALALLIGGLSGGYFNAFGELSTLGAIPAVLVYGASNVALIVYAAKHPEMRKTTSWWRYTILPILGVGAIILPLWGLVQPGQPSPYNLFPLIIVGLIAFSLLYGLWKVHRDPQLATRLGTYSTVVDESHQTKAM</sequence>
<dbReference type="InterPro" id="IPR002293">
    <property type="entry name" value="AA/rel_permease1"/>
</dbReference>
<feature type="transmembrane region" description="Helical" evidence="6">
    <location>
        <begin position="52"/>
        <end position="74"/>
    </location>
</feature>
<feature type="transmembrane region" description="Helical" evidence="6">
    <location>
        <begin position="238"/>
        <end position="261"/>
    </location>
</feature>
<proteinExistence type="predicted"/>
<organism evidence="7 8">
    <name type="scientific">Sulfobacillus benefaciens</name>
    <dbReference type="NCBI Taxonomy" id="453960"/>
    <lineage>
        <taxon>Bacteria</taxon>
        <taxon>Bacillati</taxon>
        <taxon>Bacillota</taxon>
        <taxon>Clostridia</taxon>
        <taxon>Eubacteriales</taxon>
        <taxon>Clostridiales Family XVII. Incertae Sedis</taxon>
        <taxon>Sulfobacillus</taxon>
    </lineage>
</organism>
<feature type="transmembrane region" description="Helical" evidence="6">
    <location>
        <begin position="433"/>
        <end position="451"/>
    </location>
</feature>
<comment type="subcellular location">
    <subcellularLocation>
        <location evidence="1">Cell membrane</location>
        <topology evidence="1">Multi-pass membrane protein</topology>
    </subcellularLocation>
</comment>
<dbReference type="EMBL" id="PXYW01000035">
    <property type="protein sequence ID" value="PSR32610.1"/>
    <property type="molecule type" value="Genomic_DNA"/>
</dbReference>
<dbReference type="GO" id="GO:0022857">
    <property type="term" value="F:transmembrane transporter activity"/>
    <property type="evidence" value="ECO:0007669"/>
    <property type="project" value="InterPro"/>
</dbReference>
<evidence type="ECO:0000256" key="6">
    <source>
        <dbReference type="SAM" id="Phobius"/>
    </source>
</evidence>
<dbReference type="InterPro" id="IPR050367">
    <property type="entry name" value="APC_superfamily"/>
</dbReference>
<feature type="transmembrane region" description="Helical" evidence="6">
    <location>
        <begin position="366"/>
        <end position="389"/>
    </location>
</feature>
<protein>
    <submittedName>
        <fullName evidence="7">APC family permease</fullName>
    </submittedName>
</protein>
<evidence type="ECO:0000256" key="1">
    <source>
        <dbReference type="ARBA" id="ARBA00004651"/>
    </source>
</evidence>
<accession>A0A2T2XDP9</accession>
<feature type="transmembrane region" description="Helical" evidence="6">
    <location>
        <begin position="81"/>
        <end position="107"/>
    </location>
</feature>
<dbReference type="PANTHER" id="PTHR42770">
    <property type="entry name" value="AMINO ACID TRANSPORTER-RELATED"/>
    <property type="match status" value="1"/>
</dbReference>
<evidence type="ECO:0000256" key="4">
    <source>
        <dbReference type="ARBA" id="ARBA00022989"/>
    </source>
</evidence>
<feature type="transmembrane region" description="Helical" evidence="6">
    <location>
        <begin position="21"/>
        <end position="46"/>
    </location>
</feature>
<name>A0A2T2XDP9_9FIRM</name>
<feature type="transmembrane region" description="Helical" evidence="6">
    <location>
        <begin position="200"/>
        <end position="217"/>
    </location>
</feature>
<comment type="caution">
    <text evidence="7">The sequence shown here is derived from an EMBL/GenBank/DDBJ whole genome shotgun (WGS) entry which is preliminary data.</text>
</comment>
<keyword evidence="5 6" id="KW-0472">Membrane</keyword>
<evidence type="ECO:0000256" key="2">
    <source>
        <dbReference type="ARBA" id="ARBA00022475"/>
    </source>
</evidence>
<dbReference type="GO" id="GO:0005886">
    <property type="term" value="C:plasma membrane"/>
    <property type="evidence" value="ECO:0007669"/>
    <property type="project" value="UniProtKB-SubCell"/>
</dbReference>
<reference evidence="7 8" key="1">
    <citation type="journal article" date="2014" name="BMC Genomics">
        <title>Comparison of environmental and isolate Sulfobacillus genomes reveals diverse carbon, sulfur, nitrogen, and hydrogen metabolisms.</title>
        <authorList>
            <person name="Justice N.B."/>
            <person name="Norman A."/>
            <person name="Brown C.T."/>
            <person name="Singh A."/>
            <person name="Thomas B.C."/>
            <person name="Banfield J.F."/>
        </authorList>
    </citation>
    <scope>NUCLEOTIDE SEQUENCE [LARGE SCALE GENOMIC DNA]</scope>
    <source>
        <strain evidence="7">AMDSBA4</strain>
    </source>
</reference>
<dbReference type="Pfam" id="PF13520">
    <property type="entry name" value="AA_permease_2"/>
    <property type="match status" value="1"/>
</dbReference>
<dbReference type="Gene3D" id="1.20.1740.10">
    <property type="entry name" value="Amino acid/polyamine transporter I"/>
    <property type="match status" value="1"/>
</dbReference>
<feature type="transmembrane region" description="Helical" evidence="6">
    <location>
        <begin position="281"/>
        <end position="302"/>
    </location>
</feature>
<evidence type="ECO:0000256" key="3">
    <source>
        <dbReference type="ARBA" id="ARBA00022692"/>
    </source>
</evidence>
<keyword evidence="3 6" id="KW-0812">Transmembrane</keyword>
<dbReference type="AlphaFoldDB" id="A0A2T2XDP9"/>
<evidence type="ECO:0000313" key="7">
    <source>
        <dbReference type="EMBL" id="PSR32610.1"/>
    </source>
</evidence>
<feature type="transmembrane region" description="Helical" evidence="6">
    <location>
        <begin position="127"/>
        <end position="150"/>
    </location>
</feature>
<keyword evidence="4 6" id="KW-1133">Transmembrane helix</keyword>
<dbReference type="Proteomes" id="UP000242972">
    <property type="component" value="Unassembled WGS sequence"/>
</dbReference>
<evidence type="ECO:0000256" key="5">
    <source>
        <dbReference type="ARBA" id="ARBA00023136"/>
    </source>
</evidence>